<feature type="domain" description="YcaO" evidence="1">
    <location>
        <begin position="232"/>
        <end position="566"/>
    </location>
</feature>
<dbReference type="Gene3D" id="3.30.1330.230">
    <property type="match status" value="1"/>
</dbReference>
<dbReference type="InterPro" id="IPR003776">
    <property type="entry name" value="YcaO-like_dom"/>
</dbReference>
<dbReference type="Gene3D" id="3.40.50.720">
    <property type="entry name" value="NAD(P)-binding Rossmann-like Domain"/>
    <property type="match status" value="1"/>
</dbReference>
<dbReference type="PANTHER" id="PTHR37809:SF1">
    <property type="entry name" value="RIBOSOMAL PROTEIN S12 METHYLTHIOTRANSFERASE ACCESSORY FACTOR YCAO"/>
    <property type="match status" value="1"/>
</dbReference>
<name>A0AAV3T031_9EURY</name>
<dbReference type="RefSeq" id="WP_227261967.1">
    <property type="nucleotide sequence ID" value="NZ_BAAADU010000002.1"/>
</dbReference>
<gene>
    <name evidence="2" type="ORF">GCM10009019_03140</name>
</gene>
<dbReference type="Gene3D" id="3.30.160.660">
    <property type="match status" value="1"/>
</dbReference>
<proteinExistence type="predicted"/>
<reference evidence="2 3" key="1">
    <citation type="journal article" date="2019" name="Int. J. Syst. Evol. Microbiol.">
        <title>The Global Catalogue of Microorganisms (GCM) 10K type strain sequencing project: providing services to taxonomists for standard genome sequencing and annotation.</title>
        <authorList>
            <consortium name="The Broad Institute Genomics Platform"/>
            <consortium name="The Broad Institute Genome Sequencing Center for Infectious Disease"/>
            <person name="Wu L."/>
            <person name="Ma J."/>
        </authorList>
    </citation>
    <scope>NUCLEOTIDE SEQUENCE [LARGE SCALE GENOMIC DNA]</scope>
    <source>
        <strain evidence="2 3">JCM 16327</strain>
    </source>
</reference>
<protein>
    <submittedName>
        <fullName evidence="2">YcaO-like family protein</fullName>
    </submittedName>
</protein>
<dbReference type="PANTHER" id="PTHR37809">
    <property type="entry name" value="RIBOSOMAL PROTEIN S12 METHYLTHIOTRANSFERASE ACCESSORY FACTOR YCAO"/>
    <property type="match status" value="1"/>
</dbReference>
<sequence length="566" mass="59266">MSDIVAVVGSGSAADAVRSALADADAAVEDADVSGGADADLAVVVGLAGSEGFAAANRTIEGPWLAVEVGGLGGYALADVDAAVSGFWPDDGCFACLRSRVAANDPEVADAPSADRSTARFAGALAGRLAVRALAGESFGGHVVEAPHTRRSFLPVPTCPVCGGERTHEFDWGGESRSVEAAADAAARAVDDRVGAVAAVGERESYPAPYYLAQVSDTSAFSDATAARQAAGVATDWNEAYVKAVGEALERYAAGVYRSSAFETAMPTHPDAVPPSEFVLPDGAPTPDPDDALQWVRGERLDADEDALLPAEFVQFPPHEERYRDSITTGLGLGNTAEEAVLSGLYEVVERDAAMLAWYSTYDPLGLAVEDDAYDELAKRARSEGLDATAFLLTQDVDVPVVGVAVTREEWPRFALGSSASLDPDAAARGALEEAVQNWMELRAMGRETAAQQEGAIGAYADYPGRVRDFVTPETVVPTDSVGPDRVPGDELDAVVARLADADLDAYAARLTTRDVDALGFEAARVLVPDAQPLFVADAYFGERAESVPESLGFSPDLEKSYHPFP</sequence>
<dbReference type="Pfam" id="PF02624">
    <property type="entry name" value="YcaO"/>
    <property type="match status" value="1"/>
</dbReference>
<dbReference type="EMBL" id="BAAADU010000002">
    <property type="protein sequence ID" value="GAA0644548.1"/>
    <property type="molecule type" value="Genomic_DNA"/>
</dbReference>
<dbReference type="Gene3D" id="3.30.40.250">
    <property type="match status" value="1"/>
</dbReference>
<evidence type="ECO:0000313" key="2">
    <source>
        <dbReference type="EMBL" id="GAA0644548.1"/>
    </source>
</evidence>
<dbReference type="InterPro" id="IPR027624">
    <property type="entry name" value="TOMM_cyclo_SagD"/>
</dbReference>
<dbReference type="Proteomes" id="UP001500194">
    <property type="component" value="Unassembled WGS sequence"/>
</dbReference>
<evidence type="ECO:0000313" key="3">
    <source>
        <dbReference type="Proteomes" id="UP001500194"/>
    </source>
</evidence>
<dbReference type="NCBIfam" id="TIGR03604">
    <property type="entry name" value="TOMM_cyclo_SagD"/>
    <property type="match status" value="1"/>
</dbReference>
<comment type="caution">
    <text evidence="2">The sequence shown here is derived from an EMBL/GenBank/DDBJ whole genome shotgun (WGS) entry which is preliminary data.</text>
</comment>
<evidence type="ECO:0000259" key="1">
    <source>
        <dbReference type="PROSITE" id="PS51664"/>
    </source>
</evidence>
<keyword evidence="3" id="KW-1185">Reference proteome</keyword>
<dbReference type="PROSITE" id="PS51664">
    <property type="entry name" value="YCAO"/>
    <property type="match status" value="1"/>
</dbReference>
<dbReference type="GeneID" id="68572572"/>
<dbReference type="AlphaFoldDB" id="A0AAV3T031"/>
<organism evidence="2 3">
    <name type="scientific">Salarchaeum japonicum</name>
    <dbReference type="NCBI Taxonomy" id="555573"/>
    <lineage>
        <taxon>Archaea</taxon>
        <taxon>Methanobacteriati</taxon>
        <taxon>Methanobacteriota</taxon>
        <taxon>Stenosarchaea group</taxon>
        <taxon>Halobacteria</taxon>
        <taxon>Halobacteriales</taxon>
        <taxon>Halobacteriaceae</taxon>
    </lineage>
</organism>
<accession>A0AAV3T031</accession>